<evidence type="ECO:0000313" key="2">
    <source>
        <dbReference type="EMBL" id="GKT35109.1"/>
    </source>
</evidence>
<gene>
    <name evidence="2" type="ORF">ADUPG1_008334</name>
</gene>
<feature type="compositionally biased region" description="Basic residues" evidence="1">
    <location>
        <begin position="121"/>
        <end position="130"/>
    </location>
</feature>
<comment type="caution">
    <text evidence="2">The sequence shown here is derived from an EMBL/GenBank/DDBJ whole genome shotgun (WGS) entry which is preliminary data.</text>
</comment>
<feature type="compositionally biased region" description="Basic and acidic residues" evidence="1">
    <location>
        <begin position="68"/>
        <end position="80"/>
    </location>
</feature>
<proteinExistence type="predicted"/>
<keyword evidence="3" id="KW-1185">Reference proteome</keyword>
<feature type="region of interest" description="Disordered" evidence="1">
    <location>
        <begin position="59"/>
        <end position="130"/>
    </location>
</feature>
<protein>
    <submittedName>
        <fullName evidence="2">Uncharacterized protein</fullName>
    </submittedName>
</protein>
<organism evidence="2 3">
    <name type="scientific">Aduncisulcus paluster</name>
    <dbReference type="NCBI Taxonomy" id="2918883"/>
    <lineage>
        <taxon>Eukaryota</taxon>
        <taxon>Metamonada</taxon>
        <taxon>Carpediemonas-like organisms</taxon>
        <taxon>Aduncisulcus</taxon>
    </lineage>
</organism>
<evidence type="ECO:0000313" key="3">
    <source>
        <dbReference type="Proteomes" id="UP001057375"/>
    </source>
</evidence>
<accession>A0ABQ5KUK1</accession>
<dbReference type="Proteomes" id="UP001057375">
    <property type="component" value="Unassembled WGS sequence"/>
</dbReference>
<sequence length="130" mass="15336">MMSKDKDLERFSFFQDDKKKEEHKSKIKIFYYAGRRSFGGFNPEVETYHTNLQALIQGKTESDGISLKPKDSKEGEERKPMNRSFLQEVSRKEEKAIKKAAIEKQKSAKRRSFKTMEISKKMKKRKSYGQ</sequence>
<reference evidence="2" key="1">
    <citation type="submission" date="2022-03" db="EMBL/GenBank/DDBJ databases">
        <title>Draft genome sequence of Aduncisulcus paluster, a free-living microaerophilic Fornicata.</title>
        <authorList>
            <person name="Yuyama I."/>
            <person name="Kume K."/>
            <person name="Tamura T."/>
            <person name="Inagaki Y."/>
            <person name="Hashimoto T."/>
        </authorList>
    </citation>
    <scope>NUCLEOTIDE SEQUENCE</scope>
    <source>
        <strain evidence="2">NY0171</strain>
    </source>
</reference>
<evidence type="ECO:0000256" key="1">
    <source>
        <dbReference type="SAM" id="MobiDB-lite"/>
    </source>
</evidence>
<name>A0ABQ5KUK1_9EUKA</name>
<feature type="compositionally biased region" description="Basic and acidic residues" evidence="1">
    <location>
        <begin position="89"/>
        <end position="106"/>
    </location>
</feature>
<dbReference type="EMBL" id="BQXS01010922">
    <property type="protein sequence ID" value="GKT35109.1"/>
    <property type="molecule type" value="Genomic_DNA"/>
</dbReference>